<accession>A0A0M6XNY4</accession>
<feature type="region of interest" description="Disordered" evidence="1">
    <location>
        <begin position="55"/>
        <end position="74"/>
    </location>
</feature>
<reference evidence="2 3" key="1">
    <citation type="submission" date="2015-07" db="EMBL/GenBank/DDBJ databases">
        <authorList>
            <person name="Noorani M."/>
        </authorList>
    </citation>
    <scope>NUCLEOTIDE SEQUENCE [LARGE SCALE GENOMIC DNA]</scope>
    <source>
        <strain evidence="2 3">CECT 5088</strain>
    </source>
</reference>
<sequence length="74" mass="7572">MSRIAAALSDGRVYLLRQGFTTVDILVASPFQKSTDLIPDEASIRAWVDRVAGQPPVRGAATADAAEAGGGGTG</sequence>
<organism evidence="2 3">
    <name type="scientific">Jannaschia rubra</name>
    <dbReference type="NCBI Taxonomy" id="282197"/>
    <lineage>
        <taxon>Bacteria</taxon>
        <taxon>Pseudomonadati</taxon>
        <taxon>Pseudomonadota</taxon>
        <taxon>Alphaproteobacteria</taxon>
        <taxon>Rhodobacterales</taxon>
        <taxon>Roseobacteraceae</taxon>
        <taxon>Jannaschia</taxon>
    </lineage>
</organism>
<proteinExistence type="predicted"/>
<dbReference type="EMBL" id="CXPG01000014">
    <property type="protein sequence ID" value="CTQ32799.1"/>
    <property type="molecule type" value="Genomic_DNA"/>
</dbReference>
<protein>
    <recommendedName>
        <fullName evidence="4">GST C-terminal domain-containing protein</fullName>
    </recommendedName>
</protein>
<evidence type="ECO:0000313" key="2">
    <source>
        <dbReference type="EMBL" id="CTQ32799.1"/>
    </source>
</evidence>
<dbReference type="Proteomes" id="UP000048908">
    <property type="component" value="Unassembled WGS sequence"/>
</dbReference>
<dbReference type="OrthoDB" id="5740960at2"/>
<evidence type="ECO:0008006" key="4">
    <source>
        <dbReference type="Google" id="ProtNLM"/>
    </source>
</evidence>
<evidence type="ECO:0000256" key="1">
    <source>
        <dbReference type="SAM" id="MobiDB-lite"/>
    </source>
</evidence>
<gene>
    <name evidence="2" type="ORF">JAN5088_01571</name>
</gene>
<keyword evidence="3" id="KW-1185">Reference proteome</keyword>
<dbReference type="RefSeq" id="WP_143114581.1">
    <property type="nucleotide sequence ID" value="NZ_CXPG01000014.1"/>
</dbReference>
<evidence type="ECO:0000313" key="3">
    <source>
        <dbReference type="Proteomes" id="UP000048908"/>
    </source>
</evidence>
<name>A0A0M6XNY4_9RHOB</name>
<dbReference type="AlphaFoldDB" id="A0A0M6XNY4"/>